<proteinExistence type="predicted"/>
<keyword evidence="4" id="KW-1185">Reference proteome</keyword>
<name>A0AAV2S9R6_MEGNR</name>
<feature type="compositionally biased region" description="Basic and acidic residues" evidence="1">
    <location>
        <begin position="201"/>
        <end position="249"/>
    </location>
</feature>
<feature type="region of interest" description="Disordered" evidence="1">
    <location>
        <begin position="201"/>
        <end position="285"/>
    </location>
</feature>
<protein>
    <submittedName>
        <fullName evidence="3">Uncharacterized protein</fullName>
    </submittedName>
</protein>
<accession>A0AAV2S9R6</accession>
<evidence type="ECO:0000256" key="2">
    <source>
        <dbReference type="SAM" id="Phobius"/>
    </source>
</evidence>
<sequence>MGKPLVNTENWARTDIRMLIILQFIIVYPILAGSLFMVLLFFALPRETIWPHVYWLITTGAWVLLLAIIMPLMRDQNVYRPTGTQKDKKDNLCTGSQHEPVKKAKDINTNEKSLQVSVSVEKIEMGHYKRASNLSNRSSPMSEDRSSDDGENRALDENLKKSIENMQKSSESIGNYDIFMKRGSLMQSGDFLNDLIGNFGDDNKKQDKDDVLEDDTKKQEKADGLEDDNQKQDKAEMLDDDNKKQEITIDTKNMNGVIDEGQSDKSSTDAENDNKGIPETPSIVVDKQLCQDDGSKIEELSENPSPVEGGNLKLQIVDKSLNCSYKDLVAELKKHQSEKNSEKN</sequence>
<evidence type="ECO:0000313" key="3">
    <source>
        <dbReference type="EMBL" id="CAL4170627.1"/>
    </source>
</evidence>
<feature type="transmembrane region" description="Helical" evidence="2">
    <location>
        <begin position="53"/>
        <end position="73"/>
    </location>
</feature>
<evidence type="ECO:0000313" key="4">
    <source>
        <dbReference type="Proteomes" id="UP001497623"/>
    </source>
</evidence>
<dbReference type="Proteomes" id="UP001497623">
    <property type="component" value="Unassembled WGS sequence"/>
</dbReference>
<dbReference type="AlphaFoldDB" id="A0AAV2S9R6"/>
<dbReference type="EMBL" id="CAXKWB010050955">
    <property type="protein sequence ID" value="CAL4170627.1"/>
    <property type="molecule type" value="Genomic_DNA"/>
</dbReference>
<feature type="compositionally biased region" description="Basic and acidic residues" evidence="1">
    <location>
        <begin position="142"/>
        <end position="153"/>
    </location>
</feature>
<evidence type="ECO:0000256" key="1">
    <source>
        <dbReference type="SAM" id="MobiDB-lite"/>
    </source>
</evidence>
<reference evidence="3 4" key="1">
    <citation type="submission" date="2024-05" db="EMBL/GenBank/DDBJ databases">
        <authorList>
            <person name="Wallberg A."/>
        </authorList>
    </citation>
    <scope>NUCLEOTIDE SEQUENCE [LARGE SCALE GENOMIC DNA]</scope>
</reference>
<gene>
    <name evidence="3" type="ORF">MNOR_LOCUS34023</name>
</gene>
<feature type="region of interest" description="Disordered" evidence="1">
    <location>
        <begin position="80"/>
        <end position="107"/>
    </location>
</feature>
<organism evidence="3 4">
    <name type="scientific">Meganyctiphanes norvegica</name>
    <name type="common">Northern krill</name>
    <name type="synonym">Thysanopoda norvegica</name>
    <dbReference type="NCBI Taxonomy" id="48144"/>
    <lineage>
        <taxon>Eukaryota</taxon>
        <taxon>Metazoa</taxon>
        <taxon>Ecdysozoa</taxon>
        <taxon>Arthropoda</taxon>
        <taxon>Crustacea</taxon>
        <taxon>Multicrustacea</taxon>
        <taxon>Malacostraca</taxon>
        <taxon>Eumalacostraca</taxon>
        <taxon>Eucarida</taxon>
        <taxon>Euphausiacea</taxon>
        <taxon>Euphausiidae</taxon>
        <taxon>Meganyctiphanes</taxon>
    </lineage>
</organism>
<feature type="compositionally biased region" description="Polar residues" evidence="1">
    <location>
        <begin position="132"/>
        <end position="141"/>
    </location>
</feature>
<feature type="transmembrane region" description="Helical" evidence="2">
    <location>
        <begin position="20"/>
        <end position="44"/>
    </location>
</feature>
<keyword evidence="2" id="KW-0472">Membrane</keyword>
<keyword evidence="2" id="KW-0812">Transmembrane</keyword>
<comment type="caution">
    <text evidence="3">The sequence shown here is derived from an EMBL/GenBank/DDBJ whole genome shotgun (WGS) entry which is preliminary data.</text>
</comment>
<keyword evidence="2" id="KW-1133">Transmembrane helix</keyword>
<feature type="region of interest" description="Disordered" evidence="1">
    <location>
        <begin position="129"/>
        <end position="153"/>
    </location>
</feature>
<feature type="compositionally biased region" description="Basic and acidic residues" evidence="1">
    <location>
        <begin position="262"/>
        <end position="276"/>
    </location>
</feature>